<comment type="caution">
    <text evidence="1">The sequence shown here is derived from an EMBL/GenBank/DDBJ whole genome shotgun (WGS) entry which is preliminary data.</text>
</comment>
<dbReference type="Proteomes" id="UP000824243">
    <property type="component" value="Unassembled WGS sequence"/>
</dbReference>
<reference evidence="1" key="2">
    <citation type="submission" date="2021-04" db="EMBL/GenBank/DDBJ databases">
        <authorList>
            <person name="Gilroy R."/>
        </authorList>
    </citation>
    <scope>NUCLEOTIDE SEQUENCE</scope>
    <source>
        <strain evidence="1">ChiSjej5B23-15282</strain>
    </source>
</reference>
<dbReference type="AlphaFoldDB" id="A0A9D2AT24"/>
<proteinExistence type="predicted"/>
<gene>
    <name evidence="1" type="ORF">H9981_03660</name>
</gene>
<reference evidence="1" key="1">
    <citation type="journal article" date="2021" name="PeerJ">
        <title>Extensive microbial diversity within the chicken gut microbiome revealed by metagenomics and culture.</title>
        <authorList>
            <person name="Gilroy R."/>
            <person name="Ravi A."/>
            <person name="Getino M."/>
            <person name="Pursley I."/>
            <person name="Horton D.L."/>
            <person name="Alikhan N.F."/>
            <person name="Baker D."/>
            <person name="Gharbi K."/>
            <person name="Hall N."/>
            <person name="Watson M."/>
            <person name="Adriaenssens E.M."/>
            <person name="Foster-Nyarko E."/>
            <person name="Jarju S."/>
            <person name="Secka A."/>
            <person name="Antonio M."/>
            <person name="Oren A."/>
            <person name="Chaudhuri R.R."/>
            <person name="La Ragione R."/>
            <person name="Hildebrand F."/>
            <person name="Pallen M.J."/>
        </authorList>
    </citation>
    <scope>NUCLEOTIDE SEQUENCE</scope>
    <source>
        <strain evidence="1">ChiSjej5B23-15282</strain>
    </source>
</reference>
<evidence type="ECO:0000313" key="1">
    <source>
        <dbReference type="EMBL" id="HIX48099.1"/>
    </source>
</evidence>
<evidence type="ECO:0000313" key="2">
    <source>
        <dbReference type="Proteomes" id="UP000824243"/>
    </source>
</evidence>
<protein>
    <submittedName>
        <fullName evidence="1">Aspartate dehydrogenase</fullName>
    </submittedName>
</protein>
<name>A0A9D2AT24_9FIRM</name>
<organism evidence="1 2">
    <name type="scientific">Candidatus Mediterraneibacter caccavium</name>
    <dbReference type="NCBI Taxonomy" id="2838661"/>
    <lineage>
        <taxon>Bacteria</taxon>
        <taxon>Bacillati</taxon>
        <taxon>Bacillota</taxon>
        <taxon>Clostridia</taxon>
        <taxon>Lachnospirales</taxon>
        <taxon>Lachnospiraceae</taxon>
        <taxon>Mediterraneibacter</taxon>
    </lineage>
</organism>
<dbReference type="EMBL" id="DXFA01000069">
    <property type="protein sequence ID" value="HIX48099.1"/>
    <property type="molecule type" value="Genomic_DNA"/>
</dbReference>
<accession>A0A9D2AT24</accession>
<sequence length="73" mass="8441">MFLRKKKSSISMYYDPNVHVPAIRCSICTGEQVAGFKNLSDGRFEEVMLIRSSADLEEFRERYGITGDIEKIY</sequence>